<proteinExistence type="predicted"/>
<reference evidence="1" key="1">
    <citation type="submission" date="2021-04" db="EMBL/GenBank/DDBJ databases">
        <authorList>
            <person name="Rodrigo-Torres L."/>
            <person name="Arahal R. D."/>
            <person name="Lucena T."/>
        </authorList>
    </citation>
    <scope>NUCLEOTIDE SEQUENCE</scope>
    <source>
        <strain evidence="1">AS29M-1</strain>
    </source>
</reference>
<dbReference type="InterPro" id="IPR007709">
    <property type="entry name" value="N-FG_amidohydro"/>
</dbReference>
<dbReference type="SUPFAM" id="SSF53187">
    <property type="entry name" value="Zn-dependent exopeptidases"/>
    <property type="match status" value="1"/>
</dbReference>
<accession>A0A916JN83</accession>
<dbReference type="Proteomes" id="UP000683507">
    <property type="component" value="Chromosome"/>
</dbReference>
<evidence type="ECO:0008006" key="3">
    <source>
        <dbReference type="Google" id="ProtNLM"/>
    </source>
</evidence>
<dbReference type="EMBL" id="OU015584">
    <property type="protein sequence ID" value="CAG5081645.1"/>
    <property type="molecule type" value="Genomic_DNA"/>
</dbReference>
<dbReference type="Pfam" id="PF05013">
    <property type="entry name" value="FGase"/>
    <property type="match status" value="1"/>
</dbReference>
<dbReference type="KEGG" id="ptan:CRYO30217_01692"/>
<keyword evidence="2" id="KW-1185">Reference proteome</keyword>
<organism evidence="1 2">
    <name type="scientific">Parvicella tangerina</name>
    <dbReference type="NCBI Taxonomy" id="2829795"/>
    <lineage>
        <taxon>Bacteria</taxon>
        <taxon>Pseudomonadati</taxon>
        <taxon>Bacteroidota</taxon>
        <taxon>Flavobacteriia</taxon>
        <taxon>Flavobacteriales</taxon>
        <taxon>Parvicellaceae</taxon>
        <taxon>Parvicella</taxon>
    </lineage>
</organism>
<dbReference type="AlphaFoldDB" id="A0A916JN83"/>
<evidence type="ECO:0000313" key="2">
    <source>
        <dbReference type="Proteomes" id="UP000683507"/>
    </source>
</evidence>
<name>A0A916JN83_9FLAO</name>
<protein>
    <recommendedName>
        <fullName evidence="3">N-formylglutamate deformylase</fullName>
    </recommendedName>
</protein>
<gene>
    <name evidence="1" type="ORF">CRYO30217_01692</name>
</gene>
<sequence>MLTFVDMSHTNSDQPFYIIEPKGPKVPFILSVPHSGTAFPDELKDHYIDDMRDQPDDTDWFVHQLYDFASEMGITTIHAKYSRWVIDLNRDPDSVPLYNDGRLITGLTTSTDFLGNPIYKSDDLIPDEAEVNRRLETYYWPYYRKIEELLKSRREEFGNVVLWDAHSIRRVVKSIRKEPFPDMILGTNEGRSARPDIISLALGSLRKGPYQVNYNDPFKGGHITRFFGRPEENVHGLQLEMNKVLYMDDEEVNYHPDRANEVRKVLQPTFERLLEVI</sequence>
<evidence type="ECO:0000313" key="1">
    <source>
        <dbReference type="EMBL" id="CAG5081645.1"/>
    </source>
</evidence>
<dbReference type="Gene3D" id="3.40.630.40">
    <property type="entry name" value="Zn-dependent exopeptidases"/>
    <property type="match status" value="1"/>
</dbReference>